<proteinExistence type="predicted"/>
<name>A0A9P9W7F1_9PEZI</name>
<sequence>MSSETEPLLSKNNTVTLLWTSVGTYITKISLHRFQCVDLDQNGRDSLRKNGSLDNVARSMVTLGPLIVLTQLLASWDTLHALAIVLALALLVGNFLLKTLFRQYRAIEDNWRKTVKAVERSSSDIAEKRQEELSASTISRAVAEFTQSLLWLIIISGAMHFWCQGLPDEVYNKIHRDGIAINDHVNKFLKSWVPAWALLKLDVSTPTADGQEGGSWFTRGIVKWCTSPRDSGENTQSEQRVRWSIHFTGTRMDMEGFLADLRSQKDMGTIRYNGLEVEKITCDNLHKATEV</sequence>
<feature type="transmembrane region" description="Helical" evidence="1">
    <location>
        <begin position="56"/>
        <end position="73"/>
    </location>
</feature>
<reference evidence="2" key="1">
    <citation type="submission" date="2021-03" db="EMBL/GenBank/DDBJ databases">
        <title>Revisited historic fungal species revealed as producer of novel bioactive compounds through whole genome sequencing and comparative genomics.</title>
        <authorList>
            <person name="Vignolle G.A."/>
            <person name="Hochenegger N."/>
            <person name="Mach R.L."/>
            <person name="Mach-Aigner A.R."/>
            <person name="Javad Rahimi M."/>
            <person name="Salim K.A."/>
            <person name="Chan C.M."/>
            <person name="Lim L.B.L."/>
            <person name="Cai F."/>
            <person name="Druzhinina I.S."/>
            <person name="U'Ren J.M."/>
            <person name="Derntl C."/>
        </authorList>
    </citation>
    <scope>NUCLEOTIDE SEQUENCE</scope>
    <source>
        <strain evidence="2">TUCIM 5799</strain>
    </source>
</reference>
<keyword evidence="3" id="KW-1185">Reference proteome</keyword>
<keyword evidence="1" id="KW-0472">Membrane</keyword>
<comment type="caution">
    <text evidence="2">The sequence shown here is derived from an EMBL/GenBank/DDBJ whole genome shotgun (WGS) entry which is preliminary data.</text>
</comment>
<dbReference type="AlphaFoldDB" id="A0A9P9W7F1"/>
<evidence type="ECO:0000313" key="3">
    <source>
        <dbReference type="Proteomes" id="UP000829685"/>
    </source>
</evidence>
<gene>
    <name evidence="2" type="ORF">JX265_014080</name>
</gene>
<keyword evidence="1" id="KW-1133">Transmembrane helix</keyword>
<dbReference type="Proteomes" id="UP000829685">
    <property type="component" value="Unassembled WGS sequence"/>
</dbReference>
<organism evidence="2 3">
    <name type="scientific">Neoarthrinium moseri</name>
    <dbReference type="NCBI Taxonomy" id="1658444"/>
    <lineage>
        <taxon>Eukaryota</taxon>
        <taxon>Fungi</taxon>
        <taxon>Dikarya</taxon>
        <taxon>Ascomycota</taxon>
        <taxon>Pezizomycotina</taxon>
        <taxon>Sordariomycetes</taxon>
        <taxon>Xylariomycetidae</taxon>
        <taxon>Amphisphaeriales</taxon>
        <taxon>Apiosporaceae</taxon>
        <taxon>Neoarthrinium</taxon>
    </lineage>
</organism>
<keyword evidence="1" id="KW-0812">Transmembrane</keyword>
<dbReference type="EMBL" id="JAFIMR010000184">
    <property type="protein sequence ID" value="KAI1845442.1"/>
    <property type="molecule type" value="Genomic_DNA"/>
</dbReference>
<accession>A0A9P9W7F1</accession>
<evidence type="ECO:0000313" key="2">
    <source>
        <dbReference type="EMBL" id="KAI1845442.1"/>
    </source>
</evidence>
<evidence type="ECO:0000256" key="1">
    <source>
        <dbReference type="SAM" id="Phobius"/>
    </source>
</evidence>
<feature type="transmembrane region" description="Helical" evidence="1">
    <location>
        <begin position="79"/>
        <end position="97"/>
    </location>
</feature>
<protein>
    <submittedName>
        <fullName evidence="2">Uncharacterized protein</fullName>
    </submittedName>
</protein>